<keyword evidence="1" id="KW-0472">Membrane</keyword>
<keyword evidence="2" id="KW-0496">Mitochondrion</keyword>
<sequence>MNFKDLILCFISSILLVIFVLIGVAFLTLLERKV</sequence>
<organism evidence="2">
    <name type="scientific">Hydraena carbonaria</name>
    <dbReference type="NCBI Taxonomy" id="1216142"/>
    <lineage>
        <taxon>Eukaryota</taxon>
        <taxon>Metazoa</taxon>
        <taxon>Ecdysozoa</taxon>
        <taxon>Arthropoda</taxon>
        <taxon>Hexapoda</taxon>
        <taxon>Insecta</taxon>
        <taxon>Pterygota</taxon>
        <taxon>Neoptera</taxon>
        <taxon>Endopterygota</taxon>
        <taxon>Coleoptera</taxon>
        <taxon>Polyphaga</taxon>
        <taxon>Staphyliniformia</taxon>
        <taxon>Hydraenidae</taxon>
        <taxon>Hydraeninae</taxon>
        <taxon>Hydraena</taxon>
    </lineage>
</organism>
<name>L8BS91_9COLE</name>
<evidence type="ECO:0000256" key="1">
    <source>
        <dbReference type="SAM" id="Phobius"/>
    </source>
</evidence>
<gene>
    <name evidence="2" type="primary">nad1</name>
</gene>
<geneLocation type="mitochondrion" evidence="2"/>
<feature type="transmembrane region" description="Helical" evidence="1">
    <location>
        <begin position="6"/>
        <end position="30"/>
    </location>
</feature>
<proteinExistence type="predicted"/>
<accession>L8BS91</accession>
<protein>
    <submittedName>
        <fullName evidence="2">NAD dehydrogenase 1</fullName>
    </submittedName>
</protein>
<evidence type="ECO:0000313" key="2">
    <source>
        <dbReference type="EMBL" id="CCK18547.1"/>
    </source>
</evidence>
<keyword evidence="1" id="KW-0812">Transmembrane</keyword>
<dbReference type="AlphaFoldDB" id="L8BS91"/>
<reference evidence="2" key="1">
    <citation type="journal article" date="2013" name="Syst. Entomol.">
        <title>A molecular phylogeny of the cosmopolitan hyperdiverse genus Hydraena Kugelann (Coleoptera, Hydraenidae).</title>
        <authorList>
            <person name="Trizzino M."/>
            <person name="Jaech M.A."/>
            <person name="Audisio P."/>
            <person name="Alonso R."/>
            <person name="Ribera I."/>
        </authorList>
    </citation>
    <scope>NUCLEOTIDE SEQUENCE</scope>
</reference>
<feature type="non-terminal residue" evidence="2">
    <location>
        <position position="34"/>
    </location>
</feature>
<keyword evidence="1" id="KW-1133">Transmembrane helix</keyword>
<dbReference type="EMBL" id="HE971096">
    <property type="protein sequence ID" value="CCK18547.1"/>
    <property type="molecule type" value="Genomic_DNA"/>
</dbReference>